<organism evidence="5 6">
    <name type="scientific">Mycobacterium lehmannii</name>
    <dbReference type="NCBI Taxonomy" id="2048550"/>
    <lineage>
        <taxon>Bacteria</taxon>
        <taxon>Bacillati</taxon>
        <taxon>Actinomycetota</taxon>
        <taxon>Actinomycetes</taxon>
        <taxon>Mycobacteriales</taxon>
        <taxon>Mycobacteriaceae</taxon>
        <taxon>Mycobacterium</taxon>
    </lineage>
</organism>
<dbReference type="Gene3D" id="3.30.390.10">
    <property type="entry name" value="Enolase-like, N-terminal domain"/>
    <property type="match status" value="1"/>
</dbReference>
<dbReference type="GO" id="GO:0009063">
    <property type="term" value="P:amino acid catabolic process"/>
    <property type="evidence" value="ECO:0007669"/>
    <property type="project" value="InterPro"/>
</dbReference>
<dbReference type="InterPro" id="IPR036849">
    <property type="entry name" value="Enolase-like_C_sf"/>
</dbReference>
<dbReference type="PANTHER" id="PTHR13794">
    <property type="entry name" value="ENOLASE SUPERFAMILY, MANDELATE RACEMASE"/>
    <property type="match status" value="1"/>
</dbReference>
<dbReference type="PROSITE" id="PS00908">
    <property type="entry name" value="MR_MLE_1"/>
    <property type="match status" value="1"/>
</dbReference>
<dbReference type="GO" id="GO:0016052">
    <property type="term" value="P:carbohydrate catabolic process"/>
    <property type="evidence" value="ECO:0007669"/>
    <property type="project" value="TreeGrafter"/>
</dbReference>
<name>A0A101A3I8_9MYCO</name>
<dbReference type="EMBL" id="LQIR01000034">
    <property type="protein sequence ID" value="KUI12321.1"/>
    <property type="molecule type" value="Genomic_DNA"/>
</dbReference>
<dbReference type="GO" id="GO:0016836">
    <property type="term" value="F:hydro-lyase activity"/>
    <property type="evidence" value="ECO:0007669"/>
    <property type="project" value="TreeGrafter"/>
</dbReference>
<proteinExistence type="predicted"/>
<dbReference type="Pfam" id="PF02746">
    <property type="entry name" value="MR_MLE_N"/>
    <property type="match status" value="1"/>
</dbReference>
<gene>
    <name evidence="5" type="ORF">AU192_19815</name>
</gene>
<dbReference type="PANTHER" id="PTHR13794:SF58">
    <property type="entry name" value="MITOCHONDRIAL ENOLASE SUPERFAMILY MEMBER 1"/>
    <property type="match status" value="1"/>
</dbReference>
<dbReference type="SFLD" id="SFLDG00179">
    <property type="entry name" value="mandelate_racemase"/>
    <property type="match status" value="1"/>
</dbReference>
<dbReference type="CDD" id="cd03328">
    <property type="entry name" value="MR_like_3"/>
    <property type="match status" value="1"/>
</dbReference>
<dbReference type="SUPFAM" id="SSF51604">
    <property type="entry name" value="Enolase C-terminal domain-like"/>
    <property type="match status" value="1"/>
</dbReference>
<dbReference type="InterPro" id="IPR029017">
    <property type="entry name" value="Enolase-like_N"/>
</dbReference>
<keyword evidence="2" id="KW-0479">Metal-binding</keyword>
<dbReference type="InterPro" id="IPR018110">
    <property type="entry name" value="Mandel_Rmase/mucon_lact_enz_CS"/>
</dbReference>
<dbReference type="SUPFAM" id="SSF54826">
    <property type="entry name" value="Enolase N-terminal domain-like"/>
    <property type="match status" value="1"/>
</dbReference>
<dbReference type="SMART" id="SM00922">
    <property type="entry name" value="MR_MLE"/>
    <property type="match status" value="1"/>
</dbReference>
<keyword evidence="3" id="KW-0460">Magnesium</keyword>
<feature type="domain" description="Mandelate racemase/muconate lactonizing enzyme C-terminal" evidence="4">
    <location>
        <begin position="150"/>
        <end position="250"/>
    </location>
</feature>
<evidence type="ECO:0000313" key="6">
    <source>
        <dbReference type="Proteomes" id="UP000053707"/>
    </source>
</evidence>
<dbReference type="Proteomes" id="UP000053707">
    <property type="component" value="Unassembled WGS sequence"/>
</dbReference>
<dbReference type="Pfam" id="PF13378">
    <property type="entry name" value="MR_MLE_C"/>
    <property type="match status" value="1"/>
</dbReference>
<accession>A0A101A3I8</accession>
<evidence type="ECO:0000256" key="2">
    <source>
        <dbReference type="ARBA" id="ARBA00022723"/>
    </source>
</evidence>
<comment type="caution">
    <text evidence="5">The sequence shown here is derived from an EMBL/GenBank/DDBJ whole genome shotgun (WGS) entry which is preliminary data.</text>
</comment>
<dbReference type="GO" id="GO:0000287">
    <property type="term" value="F:magnesium ion binding"/>
    <property type="evidence" value="ECO:0007669"/>
    <property type="project" value="TreeGrafter"/>
</dbReference>
<dbReference type="RefSeq" id="WP_064398429.1">
    <property type="nucleotide sequence ID" value="NZ_LQIR01000034.1"/>
</dbReference>
<dbReference type="Gene3D" id="3.20.20.120">
    <property type="entry name" value="Enolase-like C-terminal domain"/>
    <property type="match status" value="1"/>
</dbReference>
<evidence type="ECO:0000313" key="5">
    <source>
        <dbReference type="EMBL" id="KUI12321.1"/>
    </source>
</evidence>
<dbReference type="InterPro" id="IPR046945">
    <property type="entry name" value="RHMD-like"/>
</dbReference>
<dbReference type="AlphaFoldDB" id="A0A101A3I8"/>
<evidence type="ECO:0000259" key="4">
    <source>
        <dbReference type="SMART" id="SM00922"/>
    </source>
</evidence>
<comment type="cofactor">
    <cofactor evidence="1">
        <name>Mg(2+)</name>
        <dbReference type="ChEBI" id="CHEBI:18420"/>
    </cofactor>
</comment>
<dbReference type="InterPro" id="IPR029065">
    <property type="entry name" value="Enolase_C-like"/>
</dbReference>
<dbReference type="InterPro" id="IPR013341">
    <property type="entry name" value="Mandelate_racemase_N_dom"/>
</dbReference>
<evidence type="ECO:0000256" key="1">
    <source>
        <dbReference type="ARBA" id="ARBA00001946"/>
    </source>
</evidence>
<dbReference type="SFLD" id="SFLDS00001">
    <property type="entry name" value="Enolase"/>
    <property type="match status" value="1"/>
</dbReference>
<dbReference type="InterPro" id="IPR013342">
    <property type="entry name" value="Mandelate_racemase_C"/>
</dbReference>
<reference evidence="5 6" key="1">
    <citation type="submission" date="2016-01" db="EMBL/GenBank/DDBJ databases">
        <authorList>
            <consortium name="TB Trials Study Group"/>
            <person name="Sutton G."/>
            <person name="Brinkac L."/>
            <person name="Sanka R."/>
            <person name="Adams M."/>
            <person name="Lau E.L."/>
            <person name="Macaden R."/>
            <person name="Grewal H.M.S."/>
        </authorList>
    </citation>
    <scope>NUCLEOTIDE SEQUENCE [LARGE SCALE GENOMIC DNA]</scope>
    <source>
        <strain evidence="5 6">IS-1744</strain>
    </source>
</reference>
<keyword evidence="6" id="KW-1185">Reference proteome</keyword>
<protein>
    <submittedName>
        <fullName evidence="5">Mandelate racemase</fullName>
    </submittedName>
</protein>
<evidence type="ECO:0000256" key="3">
    <source>
        <dbReference type="ARBA" id="ARBA00022842"/>
    </source>
</evidence>
<sequence length="373" mass="40734">MTKPQSGVDSVVVESVTAAAYAIPTDAPEADGTLSWDSTTMILVQIRAGDRCGTGWTYGASVVADLVNRKLADIVVGAPAFDIPGRLQEMIAAIRNVGRRGVAGQAISAIDVALWDLKARLLQMPLCRLLGAARDDVAVYGSGGFTSYDDSELRGQLAHWIRLGLPRVKIKIGESWGTRVDRDLARMSLTREAVGDDVELYVDANGGYERKQAVRVMQAAKAFDVRWFEEPVSSDDLDGLRSVRDAVDADVAAGEYGYDLYYFQRMCQARAVDCLQIDATRCGGLSEWLRAAAVAAAHGLEVSGHCAPYLHLHVAAATPNFRHLEWFRDHVRIEQMCFDGAHDPVGGVLRPDTQAPGHGLELRPDDIERFRTH</sequence>